<keyword evidence="4" id="KW-0472">Membrane</keyword>
<evidence type="ECO:0000259" key="8">
    <source>
        <dbReference type="PROSITE" id="PS50924"/>
    </source>
</evidence>
<feature type="domain" description="PAS" evidence="6">
    <location>
        <begin position="400"/>
        <end position="469"/>
    </location>
</feature>
<dbReference type="PROSITE" id="PS50109">
    <property type="entry name" value="HIS_KIN"/>
    <property type="match status" value="1"/>
</dbReference>
<protein>
    <recommendedName>
        <fullName evidence="2">histidine kinase</fullName>
        <ecNumber evidence="2">2.7.13.3</ecNumber>
    </recommendedName>
</protein>
<dbReference type="InterPro" id="IPR003661">
    <property type="entry name" value="HisK_dim/P_dom"/>
</dbReference>
<dbReference type="PANTHER" id="PTHR43065">
    <property type="entry name" value="SENSOR HISTIDINE KINASE"/>
    <property type="match status" value="1"/>
</dbReference>
<dbReference type="SUPFAM" id="SSF55874">
    <property type="entry name" value="ATPase domain of HSP90 chaperone/DNA topoisomerase II/histidine kinase"/>
    <property type="match status" value="1"/>
</dbReference>
<name>A0ABY3C8Y1_9GAMM</name>
<sequence>MFDSFFLGSLPDIALTYNSSYNVPMVIVSVLIAIFSSFCSLEMVDRLARGEQRYLWLSIGALILGGGVWAMHFIGMLAFHLDCEVSYDPWITGLSVLPGIFAAAVALNTVNTAHVDLNRLVLGGIVMATGIALMHYAGMAAIRLDGMLRYKPELFVASLAVAVYLSIAALLIKAFLYVLVGTANRSVSSLLGGCALGGAISSMHYIAMEAAYFIHDPAGDNPVVATSPNVLAVAIAFVAFLLIFSGLVFTYLGGKLAQVRVRINAVLDSTNQGFVMMDRDGVITECNSAMSVLTGMDKQLLIGKFYWDLMITDRNLSADTDQQLLAGTFYRDLMAPDHVRAKQGNRRAEVKLNRADGSLLPCLVDSNSIFDNESDEILYSFALFSDISQRIADETELREREMQFRALLESTPDPMVIVDGNDSINMINRQAVDLLGYAKDELLGKAVGILLTDESGRIYNQFRNDTNAQAAPASRRQELFVKTNGGRNIPVEVSLSPIETSKGVLIAAALRDITERKRYEESILQLAEAKSQLLQTEKMSAIGQLAAGIAHELNTPIAFVYANLGAFDGYIKDILEITAAYRANARPGDVVASAAEKDFEYLQSDIFELIAESKDGLMRMKSIVDDLRNFSRADGGEWQIVDLHKGLDSTLNIVRNELKYKCVVTKNYSNDLPLIRCFASQLNQVFMNLLVNAAHSIEGRGEIAITTRICPTDHSAIQVLIADTGSGIAQENLKRIFEPFYTTKPIGQGTGLGLSIAWGIIAKHHGTIDVSSVAGVGSTFTITLPIEQDDLISEGFPVA</sequence>
<evidence type="ECO:0000256" key="1">
    <source>
        <dbReference type="ARBA" id="ARBA00000085"/>
    </source>
</evidence>
<dbReference type="Pfam" id="PF03707">
    <property type="entry name" value="MHYT"/>
    <property type="match status" value="3"/>
</dbReference>
<dbReference type="SMART" id="SM00388">
    <property type="entry name" value="HisKA"/>
    <property type="match status" value="1"/>
</dbReference>
<evidence type="ECO:0000259" key="7">
    <source>
        <dbReference type="PROSITE" id="PS50113"/>
    </source>
</evidence>
<dbReference type="CDD" id="cd00130">
    <property type="entry name" value="PAS"/>
    <property type="match status" value="2"/>
</dbReference>
<dbReference type="SUPFAM" id="SSF47384">
    <property type="entry name" value="Homodimeric domain of signal transducing histidine kinase"/>
    <property type="match status" value="1"/>
</dbReference>
<feature type="transmembrane region" description="Helical" evidence="4">
    <location>
        <begin position="154"/>
        <end position="180"/>
    </location>
</feature>
<proteinExistence type="predicted"/>
<dbReference type="Pfam" id="PF02518">
    <property type="entry name" value="HATPase_c"/>
    <property type="match status" value="1"/>
</dbReference>
<dbReference type="InterPro" id="IPR004358">
    <property type="entry name" value="Sig_transdc_His_kin-like_C"/>
</dbReference>
<evidence type="ECO:0000256" key="2">
    <source>
        <dbReference type="ARBA" id="ARBA00012438"/>
    </source>
</evidence>
<dbReference type="InterPro" id="IPR036890">
    <property type="entry name" value="HATPase_C_sf"/>
</dbReference>
<dbReference type="NCBIfam" id="TIGR00229">
    <property type="entry name" value="sensory_box"/>
    <property type="match status" value="2"/>
</dbReference>
<feature type="domain" description="PAC" evidence="7">
    <location>
        <begin position="475"/>
        <end position="525"/>
    </location>
</feature>
<dbReference type="InterPro" id="IPR001610">
    <property type="entry name" value="PAC"/>
</dbReference>
<dbReference type="Proteomes" id="UP000733744">
    <property type="component" value="Unassembled WGS sequence"/>
</dbReference>
<feature type="domain" description="MHYT" evidence="8">
    <location>
        <begin position="21"/>
        <end position="214"/>
    </location>
</feature>
<dbReference type="InterPro" id="IPR005330">
    <property type="entry name" value="MHYT_dom"/>
</dbReference>
<gene>
    <name evidence="9" type="ORF">EKO24_013490</name>
</gene>
<dbReference type="InterPro" id="IPR036097">
    <property type="entry name" value="HisK_dim/P_sf"/>
</dbReference>
<dbReference type="SMART" id="SM00387">
    <property type="entry name" value="HATPase_c"/>
    <property type="match status" value="1"/>
</dbReference>
<feature type="transmembrane region" description="Helical" evidence="4">
    <location>
        <begin position="90"/>
        <end position="108"/>
    </location>
</feature>
<dbReference type="PROSITE" id="PS50112">
    <property type="entry name" value="PAS"/>
    <property type="match status" value="2"/>
</dbReference>
<dbReference type="CDD" id="cd00082">
    <property type="entry name" value="HisKA"/>
    <property type="match status" value="1"/>
</dbReference>
<keyword evidence="4" id="KW-0812">Transmembrane</keyword>
<dbReference type="EMBL" id="RYFG02000103">
    <property type="protein sequence ID" value="TRW93119.1"/>
    <property type="molecule type" value="Genomic_DNA"/>
</dbReference>
<evidence type="ECO:0000259" key="6">
    <source>
        <dbReference type="PROSITE" id="PS50112"/>
    </source>
</evidence>
<feature type="transmembrane region" description="Helical" evidence="4">
    <location>
        <begin position="230"/>
        <end position="252"/>
    </location>
</feature>
<evidence type="ECO:0000313" key="10">
    <source>
        <dbReference type="Proteomes" id="UP000733744"/>
    </source>
</evidence>
<reference evidence="9 10" key="1">
    <citation type="journal article" date="2019" name="Antonie Van Leeuwenhoek">
        <title>Description of 'Ca. Methylobacter oryzae' KRF1, a novel species from the environmentally important Methylobacter clade 2.</title>
        <authorList>
            <person name="Khatri K."/>
            <person name="Mohite J.A."/>
            <person name="Pandit P.S."/>
            <person name="Bahulikar R."/>
            <person name="Rahalkar M.C."/>
        </authorList>
    </citation>
    <scope>NUCLEOTIDE SEQUENCE [LARGE SCALE GENOMIC DNA]</scope>
    <source>
        <strain evidence="9 10">KRF1</strain>
    </source>
</reference>
<dbReference type="InterPro" id="IPR000014">
    <property type="entry name" value="PAS"/>
</dbReference>
<feature type="transmembrane region" description="Helical" evidence="4">
    <location>
        <begin position="20"/>
        <end position="42"/>
    </location>
</feature>
<comment type="catalytic activity">
    <reaction evidence="1">
        <text>ATP + protein L-histidine = ADP + protein N-phospho-L-histidine.</text>
        <dbReference type="EC" id="2.7.13.3"/>
    </reaction>
</comment>
<dbReference type="InterPro" id="IPR005467">
    <property type="entry name" value="His_kinase_dom"/>
</dbReference>
<dbReference type="Gene3D" id="3.30.565.10">
    <property type="entry name" value="Histidine kinase-like ATPase, C-terminal domain"/>
    <property type="match status" value="1"/>
</dbReference>
<dbReference type="Gene3D" id="1.10.287.130">
    <property type="match status" value="1"/>
</dbReference>
<feature type="transmembrane region" description="Helical" evidence="4">
    <location>
        <begin position="187"/>
        <end position="207"/>
    </location>
</feature>
<dbReference type="SMART" id="SM00091">
    <property type="entry name" value="PAS"/>
    <property type="match status" value="2"/>
</dbReference>
<dbReference type="EC" id="2.7.13.3" evidence="2"/>
<keyword evidence="3" id="KW-0597">Phosphoprotein</keyword>
<feature type="transmembrane region" description="Helical" evidence="4">
    <location>
        <begin position="120"/>
        <end position="142"/>
    </location>
</feature>
<dbReference type="Pfam" id="PF13426">
    <property type="entry name" value="PAS_9"/>
    <property type="match status" value="2"/>
</dbReference>
<comment type="caution">
    <text evidence="9">The sequence shown here is derived from an EMBL/GenBank/DDBJ whole genome shotgun (WGS) entry which is preliminary data.</text>
</comment>
<dbReference type="InterPro" id="IPR035965">
    <property type="entry name" value="PAS-like_dom_sf"/>
</dbReference>
<feature type="domain" description="PAS" evidence="6">
    <location>
        <begin position="259"/>
        <end position="304"/>
    </location>
</feature>
<keyword evidence="4" id="KW-1133">Transmembrane helix</keyword>
<dbReference type="PROSITE" id="PS50113">
    <property type="entry name" value="PAC"/>
    <property type="match status" value="2"/>
</dbReference>
<dbReference type="Gene3D" id="3.30.450.20">
    <property type="entry name" value="PAS domain"/>
    <property type="match status" value="2"/>
</dbReference>
<keyword evidence="10" id="KW-1185">Reference proteome</keyword>
<dbReference type="RefSeq" id="WP_127027554.1">
    <property type="nucleotide sequence ID" value="NZ_RYFG02000103.1"/>
</dbReference>
<evidence type="ECO:0000256" key="4">
    <source>
        <dbReference type="PROSITE-ProRule" id="PRU00244"/>
    </source>
</evidence>
<dbReference type="PRINTS" id="PR00344">
    <property type="entry name" value="BCTRLSENSOR"/>
</dbReference>
<evidence type="ECO:0000313" key="9">
    <source>
        <dbReference type="EMBL" id="TRW93119.1"/>
    </source>
</evidence>
<dbReference type="SUPFAM" id="SSF55785">
    <property type="entry name" value="PYP-like sensor domain (PAS domain)"/>
    <property type="match status" value="2"/>
</dbReference>
<dbReference type="PROSITE" id="PS50924">
    <property type="entry name" value="MHYT"/>
    <property type="match status" value="1"/>
</dbReference>
<accession>A0ABY3C8Y1</accession>
<dbReference type="InterPro" id="IPR000700">
    <property type="entry name" value="PAS-assoc_C"/>
</dbReference>
<dbReference type="PANTHER" id="PTHR43065:SF50">
    <property type="entry name" value="HISTIDINE KINASE"/>
    <property type="match status" value="1"/>
</dbReference>
<dbReference type="InterPro" id="IPR003594">
    <property type="entry name" value="HATPase_dom"/>
</dbReference>
<dbReference type="SMART" id="SM00086">
    <property type="entry name" value="PAC"/>
    <property type="match status" value="2"/>
</dbReference>
<evidence type="ECO:0000259" key="5">
    <source>
        <dbReference type="PROSITE" id="PS50109"/>
    </source>
</evidence>
<feature type="domain" description="PAC" evidence="7">
    <location>
        <begin position="346"/>
        <end position="399"/>
    </location>
</feature>
<feature type="transmembrane region" description="Helical" evidence="4">
    <location>
        <begin position="54"/>
        <end position="78"/>
    </location>
</feature>
<feature type="domain" description="Histidine kinase" evidence="5">
    <location>
        <begin position="548"/>
        <end position="788"/>
    </location>
</feature>
<organism evidence="9 10">
    <name type="scientific">Candidatus Methylobacter oryzae</name>
    <dbReference type="NCBI Taxonomy" id="2497749"/>
    <lineage>
        <taxon>Bacteria</taxon>
        <taxon>Pseudomonadati</taxon>
        <taxon>Pseudomonadota</taxon>
        <taxon>Gammaproteobacteria</taxon>
        <taxon>Methylococcales</taxon>
        <taxon>Methylococcaceae</taxon>
        <taxon>Methylobacter</taxon>
    </lineage>
</organism>
<evidence type="ECO:0000256" key="3">
    <source>
        <dbReference type="ARBA" id="ARBA00022553"/>
    </source>
</evidence>